<dbReference type="SUPFAM" id="SSF53187">
    <property type="entry name" value="Zn-dependent exopeptidases"/>
    <property type="match status" value="1"/>
</dbReference>
<reference evidence="7" key="1">
    <citation type="submission" date="2021-01" db="EMBL/GenBank/DDBJ databases">
        <title>YIM 132084 draft genome.</title>
        <authorList>
            <person name="An D."/>
        </authorList>
    </citation>
    <scope>NUCLEOTIDE SEQUENCE</scope>
    <source>
        <strain evidence="7">YIM 132084</strain>
    </source>
</reference>
<dbReference type="InterPro" id="IPR011650">
    <property type="entry name" value="Peptidase_M20_dimer"/>
</dbReference>
<dbReference type="PANTHER" id="PTHR43808:SF8">
    <property type="entry name" value="PEPTIDASE M20 DIMERISATION DOMAIN-CONTAINING PROTEIN"/>
    <property type="match status" value="1"/>
</dbReference>
<keyword evidence="3" id="KW-0479">Metal-binding</keyword>
<proteinExistence type="inferred from homology"/>
<dbReference type="InterPro" id="IPR036264">
    <property type="entry name" value="Bact_exopeptidase_dim_dom"/>
</dbReference>
<evidence type="ECO:0000256" key="4">
    <source>
        <dbReference type="ARBA" id="ARBA00022801"/>
    </source>
</evidence>
<dbReference type="InterPro" id="IPR001261">
    <property type="entry name" value="ArgE/DapE_CS"/>
</dbReference>
<dbReference type="Proteomes" id="UP000663792">
    <property type="component" value="Unassembled WGS sequence"/>
</dbReference>
<dbReference type="GO" id="GO:0046872">
    <property type="term" value="F:metal ion binding"/>
    <property type="evidence" value="ECO:0007669"/>
    <property type="project" value="UniProtKB-KW"/>
</dbReference>
<dbReference type="PANTHER" id="PTHR43808">
    <property type="entry name" value="ACETYLORNITHINE DEACETYLASE"/>
    <property type="match status" value="1"/>
</dbReference>
<dbReference type="SUPFAM" id="SSF55031">
    <property type="entry name" value="Bacterial exopeptidase dimerisation domain"/>
    <property type="match status" value="1"/>
</dbReference>
<sequence>MSSVHEPAPVAAGAPPLAGTVPLLRELIRNACVNDGRPESGQEHRSVATLREHFAGSDFEYEVIEPAPGRTSLVGRIRGTDPSAPSLALVGHLDVVPVDESGWRHDPFGAEIVDGEVWGRGAVDMLNLTAAMAVVTRALAAGPGRLRGDLVFAAVADEEAGGRFGAGWISAHRPDLIRADYALTENGGVVLGGGEQPGITLTVGEKGGAARQLEVTGRPGHGSTPYGAQNAAVLAARVVQAIADDPGEAVVLDHWRAVVAALDLPPSLRARLTDPATLNAALPELGELAGYAHALTHATIAPTTLHSGAKRNVIPGTAGVGLDVRLLPGQRGADVDAHLRRVLEPWSDAVEIVAESDRAASVSPADTPLADAIAAAVRGTYPGARLVPVMMPGGTDGRHLRELGSVVYGFGLFSRDLGLAEFRRRFHGNDERIDLTSVELTTTALYDTVVGLLGEQEQAR</sequence>
<dbReference type="GO" id="GO:0016787">
    <property type="term" value="F:hydrolase activity"/>
    <property type="evidence" value="ECO:0007669"/>
    <property type="project" value="UniProtKB-KW"/>
</dbReference>
<evidence type="ECO:0000256" key="1">
    <source>
        <dbReference type="ARBA" id="ARBA00001947"/>
    </source>
</evidence>
<evidence type="ECO:0000256" key="2">
    <source>
        <dbReference type="ARBA" id="ARBA00006247"/>
    </source>
</evidence>
<keyword evidence="4" id="KW-0378">Hydrolase</keyword>
<dbReference type="Gene3D" id="3.40.630.10">
    <property type="entry name" value="Zn peptidases"/>
    <property type="match status" value="1"/>
</dbReference>
<dbReference type="Pfam" id="PF07687">
    <property type="entry name" value="M20_dimer"/>
    <property type="match status" value="1"/>
</dbReference>
<comment type="caution">
    <text evidence="7">The sequence shown here is derived from an EMBL/GenBank/DDBJ whole genome shotgun (WGS) entry which is preliminary data.</text>
</comment>
<dbReference type="Pfam" id="PF01546">
    <property type="entry name" value="Peptidase_M20"/>
    <property type="match status" value="1"/>
</dbReference>
<dbReference type="Gene3D" id="1.10.150.900">
    <property type="match status" value="1"/>
</dbReference>
<comment type="cofactor">
    <cofactor evidence="1">
        <name>Zn(2+)</name>
        <dbReference type="ChEBI" id="CHEBI:29105"/>
    </cofactor>
</comment>
<accession>A0A938YBE9</accession>
<feature type="domain" description="Peptidase M20 dimerisation" evidence="6">
    <location>
        <begin position="203"/>
        <end position="344"/>
    </location>
</feature>
<evidence type="ECO:0000256" key="3">
    <source>
        <dbReference type="ARBA" id="ARBA00022723"/>
    </source>
</evidence>
<protein>
    <submittedName>
        <fullName evidence="7">M20/M25/M40 family metallo-hydrolase</fullName>
    </submittedName>
</protein>
<dbReference type="Gene3D" id="3.30.70.360">
    <property type="match status" value="1"/>
</dbReference>
<dbReference type="AlphaFoldDB" id="A0A938YBE9"/>
<evidence type="ECO:0000313" key="7">
    <source>
        <dbReference type="EMBL" id="MBM9466714.1"/>
    </source>
</evidence>
<dbReference type="InterPro" id="IPR050072">
    <property type="entry name" value="Peptidase_M20A"/>
</dbReference>
<dbReference type="RefSeq" id="WP_205259671.1">
    <property type="nucleotide sequence ID" value="NZ_JAERWK010000007.1"/>
</dbReference>
<keyword evidence="5" id="KW-0862">Zinc</keyword>
<name>A0A938YBE9_9ACTN</name>
<keyword evidence="8" id="KW-1185">Reference proteome</keyword>
<dbReference type="EMBL" id="JAERWK010000007">
    <property type="protein sequence ID" value="MBM9466714.1"/>
    <property type="molecule type" value="Genomic_DNA"/>
</dbReference>
<dbReference type="InterPro" id="IPR002933">
    <property type="entry name" value="Peptidase_M20"/>
</dbReference>
<evidence type="ECO:0000313" key="8">
    <source>
        <dbReference type="Proteomes" id="UP000663792"/>
    </source>
</evidence>
<evidence type="ECO:0000256" key="5">
    <source>
        <dbReference type="ARBA" id="ARBA00022833"/>
    </source>
</evidence>
<organism evidence="7 8">
    <name type="scientific">Nakamurella leprariae</name>
    <dbReference type="NCBI Taxonomy" id="2803911"/>
    <lineage>
        <taxon>Bacteria</taxon>
        <taxon>Bacillati</taxon>
        <taxon>Actinomycetota</taxon>
        <taxon>Actinomycetes</taxon>
        <taxon>Nakamurellales</taxon>
        <taxon>Nakamurellaceae</taxon>
        <taxon>Nakamurella</taxon>
    </lineage>
</organism>
<gene>
    <name evidence="7" type="ORF">JL106_05385</name>
</gene>
<evidence type="ECO:0000259" key="6">
    <source>
        <dbReference type="Pfam" id="PF07687"/>
    </source>
</evidence>
<dbReference type="PROSITE" id="PS00758">
    <property type="entry name" value="ARGE_DAPE_CPG2_1"/>
    <property type="match status" value="1"/>
</dbReference>
<comment type="similarity">
    <text evidence="2">Belongs to the peptidase M20A family.</text>
</comment>